<reference evidence="8" key="1">
    <citation type="journal article" date="2017" name="Nature">
        <title>The genome of Chenopodium quinoa.</title>
        <authorList>
            <person name="Jarvis D.E."/>
            <person name="Ho Y.S."/>
            <person name="Lightfoot D.J."/>
            <person name="Schmoeckel S.M."/>
            <person name="Li B."/>
            <person name="Borm T.J.A."/>
            <person name="Ohyanagi H."/>
            <person name="Mineta K."/>
            <person name="Michell C.T."/>
            <person name="Saber N."/>
            <person name="Kharbatia N.M."/>
            <person name="Rupper R.R."/>
            <person name="Sharp A.R."/>
            <person name="Dally N."/>
            <person name="Boughton B.A."/>
            <person name="Woo Y.H."/>
            <person name="Gao G."/>
            <person name="Schijlen E.G.W.M."/>
            <person name="Guo X."/>
            <person name="Momin A.A."/>
            <person name="Negrao S."/>
            <person name="Al-Babili S."/>
            <person name="Gehring C."/>
            <person name="Roessner U."/>
            <person name="Jung C."/>
            <person name="Murphy K."/>
            <person name="Arold S.T."/>
            <person name="Gojobori T."/>
            <person name="van der Linden C.G."/>
            <person name="van Loo E.N."/>
            <person name="Jellen E.N."/>
            <person name="Maughan P.J."/>
            <person name="Tester M."/>
        </authorList>
    </citation>
    <scope>NUCLEOTIDE SEQUENCE [LARGE SCALE GENOMIC DNA]</scope>
    <source>
        <strain evidence="8">cv. PI 614886</strain>
    </source>
</reference>
<keyword evidence="6 7" id="KW-0503">Monooxygenase</keyword>
<dbReference type="OrthoDB" id="66881at2759"/>
<dbReference type="InterPro" id="IPR020946">
    <property type="entry name" value="Flavin_mOase-like"/>
</dbReference>
<proteinExistence type="inferred from homology"/>
<dbReference type="GeneID" id="110732747"/>
<evidence type="ECO:0000256" key="7">
    <source>
        <dbReference type="RuleBase" id="RU361177"/>
    </source>
</evidence>
<keyword evidence="5 7" id="KW-0560">Oxidoreductase</keyword>
<dbReference type="Proteomes" id="UP000596660">
    <property type="component" value="Unplaced"/>
</dbReference>
<dbReference type="PRINTS" id="PR00370">
    <property type="entry name" value="FMOXYGENASE"/>
</dbReference>
<dbReference type="SUPFAM" id="SSF51905">
    <property type="entry name" value="FAD/NAD(P)-binding domain"/>
    <property type="match status" value="2"/>
</dbReference>
<dbReference type="EC" id="1.-.-.-" evidence="7"/>
<dbReference type="GO" id="GO:0050661">
    <property type="term" value="F:NADP binding"/>
    <property type="evidence" value="ECO:0007669"/>
    <property type="project" value="InterPro"/>
</dbReference>
<dbReference type="RefSeq" id="XP_021768429.1">
    <property type="nucleotide sequence ID" value="XM_021912737.1"/>
</dbReference>
<dbReference type="OMA" id="WFGQSHT"/>
<comment type="similarity">
    <text evidence="1 7">Belongs to the FMO family.</text>
</comment>
<dbReference type="PIRSF" id="PIRSF000332">
    <property type="entry name" value="FMO"/>
    <property type="match status" value="1"/>
</dbReference>
<evidence type="ECO:0000256" key="2">
    <source>
        <dbReference type="ARBA" id="ARBA00022630"/>
    </source>
</evidence>
<dbReference type="PANTHER" id="PTHR23023">
    <property type="entry name" value="DIMETHYLANILINE MONOOXYGENASE"/>
    <property type="match status" value="1"/>
</dbReference>
<evidence type="ECO:0000256" key="5">
    <source>
        <dbReference type="ARBA" id="ARBA00023002"/>
    </source>
</evidence>
<keyword evidence="9" id="KW-1185">Reference proteome</keyword>
<dbReference type="InterPro" id="IPR050346">
    <property type="entry name" value="FMO-like"/>
</dbReference>
<dbReference type="Gramene" id="AUR62007483-RA">
    <property type="protein sequence ID" value="AUR62007483-RA:cds"/>
    <property type="gene ID" value="AUR62007483"/>
</dbReference>
<evidence type="ECO:0000313" key="9">
    <source>
        <dbReference type="Proteomes" id="UP000596660"/>
    </source>
</evidence>
<evidence type="ECO:0000313" key="8">
    <source>
        <dbReference type="EnsemblPlants" id="AUR62007483-RA:cds"/>
    </source>
</evidence>
<keyword evidence="3 7" id="KW-0274">FAD</keyword>
<dbReference type="InterPro" id="IPR000960">
    <property type="entry name" value="Flavin_mOase"/>
</dbReference>
<name>A0A803L6J4_CHEQI</name>
<evidence type="ECO:0000256" key="1">
    <source>
        <dbReference type="ARBA" id="ARBA00009183"/>
    </source>
</evidence>
<evidence type="ECO:0000256" key="6">
    <source>
        <dbReference type="ARBA" id="ARBA00023033"/>
    </source>
</evidence>
<gene>
    <name evidence="8" type="primary">LOC110732747</name>
</gene>
<evidence type="ECO:0000256" key="3">
    <source>
        <dbReference type="ARBA" id="ARBA00022827"/>
    </source>
</evidence>
<dbReference type="GO" id="GO:0004499">
    <property type="term" value="F:N,N-dimethylaniline monooxygenase activity"/>
    <property type="evidence" value="ECO:0007669"/>
    <property type="project" value="InterPro"/>
</dbReference>
<dbReference type="GO" id="GO:0050660">
    <property type="term" value="F:flavin adenine dinucleotide binding"/>
    <property type="evidence" value="ECO:0007669"/>
    <property type="project" value="InterPro"/>
</dbReference>
<dbReference type="Pfam" id="PF00743">
    <property type="entry name" value="FMO-like"/>
    <property type="match status" value="2"/>
</dbReference>
<dbReference type="Gene3D" id="3.50.50.60">
    <property type="entry name" value="FAD/NAD(P)-binding domain"/>
    <property type="match status" value="2"/>
</dbReference>
<dbReference type="InterPro" id="IPR036188">
    <property type="entry name" value="FAD/NAD-bd_sf"/>
</dbReference>
<keyword evidence="2 7" id="KW-0285">Flavoprotein</keyword>
<dbReference type="SMR" id="A0A803L6J4"/>
<dbReference type="FunFam" id="3.50.50.60:FF:000099">
    <property type="entry name" value="Flavin-containing monooxygenase"/>
    <property type="match status" value="1"/>
</dbReference>
<protein>
    <recommendedName>
        <fullName evidence="7">Flavin-containing monooxygenase</fullName>
        <ecNumber evidence="7">1.-.-.-</ecNumber>
    </recommendedName>
</protein>
<comment type="cofactor">
    <cofactor evidence="7">
        <name>FAD</name>
        <dbReference type="ChEBI" id="CHEBI:57692"/>
    </cofactor>
</comment>
<dbReference type="AlphaFoldDB" id="A0A803L6J4"/>
<accession>A0A803L6J4</accession>
<keyword evidence="4" id="KW-0521">NADP</keyword>
<sequence length="476" mass="53939">MIKLNSVSFHQGSTIPMTPIQLTPKKVAVVGGGAAGLVAARELRREGHKVVVFERGPQLGGTWVYSPEVESDPLGLDPTRKIVHSSLYSSLRTNLPREVMGFRDFPFVASGKADRDSRRFPGHQEVLRYLEDFANEFRLHELVRYQTEVCHVGLETEGNWKVKSRMQVGNDGSEFDETYDAVVVCNGHYTEPRIAEIPGIEQWPEKQIHSHNYRLPESYRDQVIVLIGSSASAVDICRDLAKFAKEVHVVSRSKPEGSFGKQPGYDNLWLHPMIERAHEDGRVTFQDGSAVLAQVILHCTGYKYHFPFLHNIGAVNVDDNRVGPLYKHVFPPALAPGISFVGLPWKVIPFILCELQSRWIAGALSGRISLPSEEKMMEDIESYYSKLEAAGVSKHYTHNIGDHQFDYDDWLATETASPLIEEWRKGMYRAASLRKRAKPETYRDEWDDEDWKLQAYEDFKQYFPVESSTVIASSAL</sequence>
<dbReference type="EnsemblPlants" id="AUR62007483-RA">
    <property type="protein sequence ID" value="AUR62007483-RA:cds"/>
    <property type="gene ID" value="AUR62007483"/>
</dbReference>
<dbReference type="KEGG" id="cqi:110732747"/>
<evidence type="ECO:0000256" key="4">
    <source>
        <dbReference type="ARBA" id="ARBA00022857"/>
    </source>
</evidence>
<organism evidence="8 9">
    <name type="scientific">Chenopodium quinoa</name>
    <name type="common">Quinoa</name>
    <dbReference type="NCBI Taxonomy" id="63459"/>
    <lineage>
        <taxon>Eukaryota</taxon>
        <taxon>Viridiplantae</taxon>
        <taxon>Streptophyta</taxon>
        <taxon>Embryophyta</taxon>
        <taxon>Tracheophyta</taxon>
        <taxon>Spermatophyta</taxon>
        <taxon>Magnoliopsida</taxon>
        <taxon>eudicotyledons</taxon>
        <taxon>Gunneridae</taxon>
        <taxon>Pentapetalae</taxon>
        <taxon>Caryophyllales</taxon>
        <taxon>Chenopodiaceae</taxon>
        <taxon>Chenopodioideae</taxon>
        <taxon>Atripliceae</taxon>
        <taxon>Chenopodium</taxon>
    </lineage>
</organism>
<reference evidence="8" key="2">
    <citation type="submission" date="2021-03" db="UniProtKB">
        <authorList>
            <consortium name="EnsemblPlants"/>
        </authorList>
    </citation>
    <scope>IDENTIFICATION</scope>
</reference>